<evidence type="ECO:0000256" key="1">
    <source>
        <dbReference type="SAM" id="Phobius"/>
    </source>
</evidence>
<evidence type="ECO:0008006" key="4">
    <source>
        <dbReference type="Google" id="ProtNLM"/>
    </source>
</evidence>
<keyword evidence="3" id="KW-1185">Reference proteome</keyword>
<protein>
    <recommendedName>
        <fullName evidence="4">M48 family metalloprotease</fullName>
    </recommendedName>
</protein>
<organism evidence="2 3">
    <name type="scientific">Nocardia colli</name>
    <dbReference type="NCBI Taxonomy" id="2545717"/>
    <lineage>
        <taxon>Bacteria</taxon>
        <taxon>Bacillati</taxon>
        <taxon>Actinomycetota</taxon>
        <taxon>Actinomycetes</taxon>
        <taxon>Mycobacteriales</taxon>
        <taxon>Nocardiaceae</taxon>
        <taxon>Nocardia</taxon>
    </lineage>
</organism>
<comment type="caution">
    <text evidence="2">The sequence shown here is derived from an EMBL/GenBank/DDBJ whole genome shotgun (WGS) entry which is preliminary data.</text>
</comment>
<feature type="transmembrane region" description="Helical" evidence="1">
    <location>
        <begin position="56"/>
        <end position="78"/>
    </location>
</feature>
<dbReference type="RefSeq" id="WP_150401242.1">
    <property type="nucleotide sequence ID" value="NZ_VXLC01000003.1"/>
</dbReference>
<sequence>MTSEVIAKANYPGGTAVARRSIADRVRASIVLLLSAIPSAASMTVLLYGLGRALGVGAPGALPAAWFVVCFVWSVVCFRSPPRRWLLRVFRVRQPTADEQGKLSSAWAKVAHKGGVSAASYTLWVQGADRQFVVPRRMITTPPESSQRLSPRELEAALAHQLAQRVQGRAAFWQLTFRHYNLPVVWIERALLSGLGLVTVGDAIARRMPERSSRVFGIGWTVFSRVLVACPTVAAATVIIGLAPALLLRLLPEIAALAVRPVVARSEYRADQIVVDLGYGPELGGILQRTDVPHPARTRLNPLSVSLFSSKTAPDKRIRHIRDRLDELARRWNPPSA</sequence>
<evidence type="ECO:0000313" key="3">
    <source>
        <dbReference type="Proteomes" id="UP000323876"/>
    </source>
</evidence>
<evidence type="ECO:0000313" key="2">
    <source>
        <dbReference type="EMBL" id="KAA8888967.1"/>
    </source>
</evidence>
<reference evidence="2 3" key="1">
    <citation type="submission" date="2019-09" db="EMBL/GenBank/DDBJ databases">
        <authorList>
            <person name="Wang X."/>
        </authorList>
    </citation>
    <scope>NUCLEOTIDE SEQUENCE [LARGE SCALE GENOMIC DNA]</scope>
    <source>
        <strain evidence="2 3">CICC 11023</strain>
    </source>
</reference>
<keyword evidence="1" id="KW-0812">Transmembrane</keyword>
<keyword evidence="1" id="KW-0472">Membrane</keyword>
<keyword evidence="1" id="KW-1133">Transmembrane helix</keyword>
<accession>A0A5N0EHT4</accession>
<feature type="transmembrane region" description="Helical" evidence="1">
    <location>
        <begin position="29"/>
        <end position="50"/>
    </location>
</feature>
<dbReference type="OrthoDB" id="3474767at2"/>
<dbReference type="EMBL" id="VXLC01000003">
    <property type="protein sequence ID" value="KAA8888967.1"/>
    <property type="molecule type" value="Genomic_DNA"/>
</dbReference>
<dbReference type="Proteomes" id="UP000323876">
    <property type="component" value="Unassembled WGS sequence"/>
</dbReference>
<gene>
    <name evidence="2" type="ORF">F3087_08180</name>
</gene>
<name>A0A5N0EHT4_9NOCA</name>
<proteinExistence type="predicted"/>
<dbReference type="AlphaFoldDB" id="A0A5N0EHT4"/>
<feature type="transmembrane region" description="Helical" evidence="1">
    <location>
        <begin position="215"/>
        <end position="240"/>
    </location>
</feature>